<evidence type="ECO:0000313" key="2">
    <source>
        <dbReference type="EMBL" id="ALZ85956.1"/>
    </source>
</evidence>
<dbReference type="Proteomes" id="UP000064137">
    <property type="component" value="Chromosome"/>
</dbReference>
<sequence length="165" mass="17583">MRFLVALPLLLGAALAHADNGEPVDCSSLQAQLPLPLLQQTSGLPLAYARQIAGGCAFTDRDTGQPANYLLGLSAGYENGGRALPKLRRQVQSLSEQLECKAIDGLGEGASACSKPLLGTQVFFIKRDRIHTVTASSPLEYEKPELAAKLRQAAQATAQAWAQRL</sequence>
<proteinExistence type="predicted"/>
<name>A0A0U4X3H6_9PSED</name>
<evidence type="ECO:0000256" key="1">
    <source>
        <dbReference type="SAM" id="SignalP"/>
    </source>
</evidence>
<gene>
    <name evidence="2" type="ORF">APT59_17755</name>
</gene>
<feature type="chain" id="PRO_5006853902" description="DUF3558 domain-containing protein" evidence="1">
    <location>
        <begin position="19"/>
        <end position="165"/>
    </location>
</feature>
<accession>A0A0U4X3H6</accession>
<dbReference type="AlphaFoldDB" id="A0A0U4X3H6"/>
<evidence type="ECO:0000313" key="3">
    <source>
        <dbReference type="Proteomes" id="UP000064137"/>
    </source>
</evidence>
<dbReference type="EMBL" id="CP013987">
    <property type="protein sequence ID" value="ALZ85956.1"/>
    <property type="molecule type" value="Genomic_DNA"/>
</dbReference>
<keyword evidence="1" id="KW-0732">Signal</keyword>
<feature type="signal peptide" evidence="1">
    <location>
        <begin position="1"/>
        <end position="18"/>
    </location>
</feature>
<dbReference type="KEGG" id="por:APT59_17755"/>
<organism evidence="2 3">
    <name type="scientific">Pseudomonas oryzihabitans</name>
    <dbReference type="NCBI Taxonomy" id="47885"/>
    <lineage>
        <taxon>Bacteria</taxon>
        <taxon>Pseudomonadati</taxon>
        <taxon>Pseudomonadota</taxon>
        <taxon>Gammaproteobacteria</taxon>
        <taxon>Pseudomonadales</taxon>
        <taxon>Pseudomonadaceae</taxon>
        <taxon>Pseudomonas</taxon>
    </lineage>
</organism>
<dbReference type="OrthoDB" id="6897695at2"/>
<dbReference type="RefSeq" id="WP_059316071.1">
    <property type="nucleotide sequence ID" value="NZ_CP013987.1"/>
</dbReference>
<evidence type="ECO:0008006" key="4">
    <source>
        <dbReference type="Google" id="ProtNLM"/>
    </source>
</evidence>
<reference evidence="2 3" key="1">
    <citation type="submission" date="2016-01" db="EMBL/GenBank/DDBJ databases">
        <title>Annotation of Pseudomonas oryzihabitans USDA-ARS-USMARC-56511.</title>
        <authorList>
            <person name="Harhay G.P."/>
            <person name="Harhay D.M."/>
            <person name="Smith T.P.L."/>
            <person name="Bono J.L."/>
            <person name="Heaton M.P."/>
            <person name="Clawson M.L."/>
            <person name="Chitko-Mckown C.G."/>
            <person name="Capik S.F."/>
            <person name="DeDonder K.D."/>
            <person name="Apley M.D."/>
            <person name="Lubbers B.V."/>
            <person name="White B.J."/>
            <person name="Larson R.L."/>
        </authorList>
    </citation>
    <scope>NUCLEOTIDE SEQUENCE [LARGE SCALE GENOMIC DNA]</scope>
    <source>
        <strain evidence="2 3">USDA-ARS-USMARC-56511</strain>
    </source>
</reference>
<protein>
    <recommendedName>
        <fullName evidence="4">DUF3558 domain-containing protein</fullName>
    </recommendedName>
</protein>